<feature type="domain" description="RNA polymerase sigma factor 70 region 4 type 2" evidence="7">
    <location>
        <begin position="113"/>
        <end position="161"/>
    </location>
</feature>
<evidence type="ECO:0000256" key="4">
    <source>
        <dbReference type="ARBA" id="ARBA00023125"/>
    </source>
</evidence>
<dbReference type="InterPro" id="IPR036388">
    <property type="entry name" value="WH-like_DNA-bd_sf"/>
</dbReference>
<keyword evidence="4" id="KW-0238">DNA-binding</keyword>
<dbReference type="GO" id="GO:0016987">
    <property type="term" value="F:sigma factor activity"/>
    <property type="evidence" value="ECO:0007669"/>
    <property type="project" value="UniProtKB-KW"/>
</dbReference>
<dbReference type="InterPro" id="IPR013325">
    <property type="entry name" value="RNA_pol_sigma_r2"/>
</dbReference>
<evidence type="ECO:0000256" key="5">
    <source>
        <dbReference type="ARBA" id="ARBA00023163"/>
    </source>
</evidence>
<dbReference type="Pfam" id="PF04542">
    <property type="entry name" value="Sigma70_r2"/>
    <property type="match status" value="1"/>
</dbReference>
<dbReference type="InterPro" id="IPR007627">
    <property type="entry name" value="RNA_pol_sigma70_r2"/>
</dbReference>
<gene>
    <name evidence="8" type="primary">sigW_87</name>
    <name evidence="8" type="ORF">SDC9_167621</name>
</gene>
<evidence type="ECO:0000256" key="3">
    <source>
        <dbReference type="ARBA" id="ARBA00023082"/>
    </source>
</evidence>
<evidence type="ECO:0000259" key="7">
    <source>
        <dbReference type="Pfam" id="PF08281"/>
    </source>
</evidence>
<dbReference type="Gene3D" id="1.10.10.10">
    <property type="entry name" value="Winged helix-like DNA-binding domain superfamily/Winged helix DNA-binding domain"/>
    <property type="match status" value="1"/>
</dbReference>
<protein>
    <submittedName>
        <fullName evidence="8">ECF RNA polymerase sigma factor SigW</fullName>
    </submittedName>
</protein>
<comment type="caution">
    <text evidence="8">The sequence shown here is derived from an EMBL/GenBank/DDBJ whole genome shotgun (WGS) entry which is preliminary data.</text>
</comment>
<dbReference type="EMBL" id="VSSQ01067944">
    <property type="protein sequence ID" value="MPN20243.1"/>
    <property type="molecule type" value="Genomic_DNA"/>
</dbReference>
<dbReference type="SUPFAM" id="SSF88659">
    <property type="entry name" value="Sigma3 and sigma4 domains of RNA polymerase sigma factors"/>
    <property type="match status" value="1"/>
</dbReference>
<dbReference type="GO" id="GO:0006352">
    <property type="term" value="P:DNA-templated transcription initiation"/>
    <property type="evidence" value="ECO:0007669"/>
    <property type="project" value="InterPro"/>
</dbReference>
<evidence type="ECO:0000256" key="1">
    <source>
        <dbReference type="ARBA" id="ARBA00010641"/>
    </source>
</evidence>
<dbReference type="Gene3D" id="1.10.1740.10">
    <property type="match status" value="1"/>
</dbReference>
<evidence type="ECO:0000256" key="2">
    <source>
        <dbReference type="ARBA" id="ARBA00023015"/>
    </source>
</evidence>
<sequence length="173" mass="20102">MLIFLSMLESDAERQLFLELYNQYGNAMLRVAQRYFPKSQQDAEDAVQNAWLKAVQNFSKILEVSCKKRGAYLVIIVRNEAITILRKRKEELPLEDAFADETAAFGDGDGKTIIEIIQTMPETFRAVLEMRFVEERSTKEIAEALNLKETTVNTRIHRGRAILIKKLREEYKR</sequence>
<dbReference type="InterPro" id="IPR013249">
    <property type="entry name" value="RNA_pol_sigma70_r4_t2"/>
</dbReference>
<keyword evidence="2" id="KW-0805">Transcription regulation</keyword>
<dbReference type="PANTHER" id="PTHR43133">
    <property type="entry name" value="RNA POLYMERASE ECF-TYPE SIGMA FACTO"/>
    <property type="match status" value="1"/>
</dbReference>
<dbReference type="PANTHER" id="PTHR43133:SF8">
    <property type="entry name" value="RNA POLYMERASE SIGMA FACTOR HI_1459-RELATED"/>
    <property type="match status" value="1"/>
</dbReference>
<organism evidence="8">
    <name type="scientific">bioreactor metagenome</name>
    <dbReference type="NCBI Taxonomy" id="1076179"/>
    <lineage>
        <taxon>unclassified sequences</taxon>
        <taxon>metagenomes</taxon>
        <taxon>ecological metagenomes</taxon>
    </lineage>
</organism>
<dbReference type="NCBIfam" id="TIGR02937">
    <property type="entry name" value="sigma70-ECF"/>
    <property type="match status" value="1"/>
</dbReference>
<dbReference type="InterPro" id="IPR039425">
    <property type="entry name" value="RNA_pol_sigma-70-like"/>
</dbReference>
<keyword evidence="5" id="KW-0804">Transcription</keyword>
<proteinExistence type="inferred from homology"/>
<reference evidence="8" key="1">
    <citation type="submission" date="2019-08" db="EMBL/GenBank/DDBJ databases">
        <authorList>
            <person name="Kucharzyk K."/>
            <person name="Murdoch R.W."/>
            <person name="Higgins S."/>
            <person name="Loffler F."/>
        </authorList>
    </citation>
    <scope>NUCLEOTIDE SEQUENCE</scope>
</reference>
<dbReference type="InterPro" id="IPR014284">
    <property type="entry name" value="RNA_pol_sigma-70_dom"/>
</dbReference>
<keyword evidence="3" id="KW-0731">Sigma factor</keyword>
<dbReference type="CDD" id="cd06171">
    <property type="entry name" value="Sigma70_r4"/>
    <property type="match status" value="1"/>
</dbReference>
<dbReference type="InterPro" id="IPR013324">
    <property type="entry name" value="RNA_pol_sigma_r3/r4-like"/>
</dbReference>
<feature type="domain" description="RNA polymerase sigma-70 region 2" evidence="6">
    <location>
        <begin position="20"/>
        <end position="89"/>
    </location>
</feature>
<name>A0A645G8J3_9ZZZZ</name>
<dbReference type="GO" id="GO:0003677">
    <property type="term" value="F:DNA binding"/>
    <property type="evidence" value="ECO:0007669"/>
    <property type="project" value="UniProtKB-KW"/>
</dbReference>
<dbReference type="SUPFAM" id="SSF88946">
    <property type="entry name" value="Sigma2 domain of RNA polymerase sigma factors"/>
    <property type="match status" value="1"/>
</dbReference>
<comment type="similarity">
    <text evidence="1">Belongs to the sigma-70 factor family. ECF subfamily.</text>
</comment>
<dbReference type="Pfam" id="PF08281">
    <property type="entry name" value="Sigma70_r4_2"/>
    <property type="match status" value="1"/>
</dbReference>
<dbReference type="AlphaFoldDB" id="A0A645G8J3"/>
<evidence type="ECO:0000313" key="8">
    <source>
        <dbReference type="EMBL" id="MPN20243.1"/>
    </source>
</evidence>
<evidence type="ECO:0000259" key="6">
    <source>
        <dbReference type="Pfam" id="PF04542"/>
    </source>
</evidence>
<accession>A0A645G8J3</accession>